<dbReference type="EMBL" id="KI913116">
    <property type="protein sequence ID" value="ETV86848.1"/>
    <property type="molecule type" value="Genomic_DNA"/>
</dbReference>
<dbReference type="RefSeq" id="XP_009823650.1">
    <property type="nucleotide sequence ID" value="XM_009825348.1"/>
</dbReference>
<dbReference type="EMBL" id="KI913116">
    <property type="protein sequence ID" value="ETV86850.1"/>
    <property type="molecule type" value="Genomic_DNA"/>
</dbReference>
<protein>
    <submittedName>
        <fullName evidence="1">Uncharacterized protein</fullName>
    </submittedName>
</protein>
<dbReference type="VEuPathDB" id="FungiDB:H257_01902"/>
<dbReference type="EMBL" id="KI913116">
    <property type="protein sequence ID" value="ETV86847.1"/>
    <property type="molecule type" value="Genomic_DNA"/>
</dbReference>
<dbReference type="AlphaFoldDB" id="W4H4L8"/>
<reference evidence="1" key="1">
    <citation type="submission" date="2013-12" db="EMBL/GenBank/DDBJ databases">
        <title>The Genome Sequence of Aphanomyces astaci APO3.</title>
        <authorList>
            <consortium name="The Broad Institute Genomics Platform"/>
            <person name="Russ C."/>
            <person name="Tyler B."/>
            <person name="van West P."/>
            <person name="Dieguez-Uribeondo J."/>
            <person name="Young S.K."/>
            <person name="Zeng Q."/>
            <person name="Gargeya S."/>
            <person name="Fitzgerald M."/>
            <person name="Abouelleil A."/>
            <person name="Alvarado L."/>
            <person name="Chapman S.B."/>
            <person name="Gainer-Dewar J."/>
            <person name="Goldberg J."/>
            <person name="Griggs A."/>
            <person name="Gujja S."/>
            <person name="Hansen M."/>
            <person name="Howarth C."/>
            <person name="Imamovic A."/>
            <person name="Ireland A."/>
            <person name="Larimer J."/>
            <person name="McCowan C."/>
            <person name="Murphy C."/>
            <person name="Pearson M."/>
            <person name="Poon T.W."/>
            <person name="Priest M."/>
            <person name="Roberts A."/>
            <person name="Saif S."/>
            <person name="Shea T."/>
            <person name="Sykes S."/>
            <person name="Wortman J."/>
            <person name="Nusbaum C."/>
            <person name="Birren B."/>
        </authorList>
    </citation>
    <scope>NUCLEOTIDE SEQUENCE [LARGE SCALE GENOMIC DNA]</scope>
    <source>
        <strain evidence="1">APO3</strain>
    </source>
</reference>
<organism evidence="1">
    <name type="scientific">Aphanomyces astaci</name>
    <name type="common">Crayfish plague agent</name>
    <dbReference type="NCBI Taxonomy" id="112090"/>
    <lineage>
        <taxon>Eukaryota</taxon>
        <taxon>Sar</taxon>
        <taxon>Stramenopiles</taxon>
        <taxon>Oomycota</taxon>
        <taxon>Saprolegniomycetes</taxon>
        <taxon>Saprolegniales</taxon>
        <taxon>Verrucalvaceae</taxon>
        <taxon>Aphanomyces</taxon>
    </lineage>
</organism>
<evidence type="ECO:0000313" key="1">
    <source>
        <dbReference type="EMBL" id="ETV86847.1"/>
    </source>
</evidence>
<dbReference type="GeneID" id="20803898"/>
<name>W4H4L8_APHAT</name>
<proteinExistence type="predicted"/>
<dbReference type="EMBL" id="KI913116">
    <property type="protein sequence ID" value="ETV86849.1"/>
    <property type="molecule type" value="Genomic_DNA"/>
</dbReference>
<dbReference type="EMBL" id="KI913116">
    <property type="protein sequence ID" value="ETV86851.1"/>
    <property type="molecule type" value="Genomic_DNA"/>
</dbReference>
<sequence length="107" mass="12145">MQRRGKVVCMTRLLRGESSTSRRKTSTMNCPWTPSRSCGMRWARKRVGRVFPATATRTFAPCTTGPSMQFFSSCVEFHMLCPWCEIDDVATTPMIRPSSVENCTSIR</sequence>
<dbReference type="RefSeq" id="XP_009823646.1">
    <property type="nucleotide sequence ID" value="XM_009825344.1"/>
</dbReference>
<dbReference type="RefSeq" id="XP_009823648.1">
    <property type="nucleotide sequence ID" value="XM_009825346.1"/>
</dbReference>
<dbReference type="RefSeq" id="XP_009823649.1">
    <property type="nucleotide sequence ID" value="XM_009825347.1"/>
</dbReference>
<gene>
    <name evidence="1" type="ORF">H257_01902</name>
</gene>
<accession>W4H4L8</accession>
<dbReference type="RefSeq" id="XP_009823647.1">
    <property type="nucleotide sequence ID" value="XM_009825345.1"/>
</dbReference>